<dbReference type="Pfam" id="PF03349">
    <property type="entry name" value="Toluene_X"/>
    <property type="match status" value="1"/>
</dbReference>
<keyword evidence="4" id="KW-0812">Transmembrane</keyword>
<evidence type="ECO:0000256" key="1">
    <source>
        <dbReference type="ARBA" id="ARBA00004571"/>
    </source>
</evidence>
<dbReference type="GO" id="GO:0015483">
    <property type="term" value="F:long-chain fatty acid transporting porin activity"/>
    <property type="evidence" value="ECO:0007669"/>
    <property type="project" value="TreeGrafter"/>
</dbReference>
<proteinExistence type="inferred from homology"/>
<dbReference type="EMBL" id="RAPQ01000009">
    <property type="protein sequence ID" value="RKE02355.1"/>
    <property type="molecule type" value="Genomic_DNA"/>
</dbReference>
<accession>A0A419X3Q3</accession>
<organism evidence="9 10">
    <name type="scientific">Marinifilum flexuosum</name>
    <dbReference type="NCBI Taxonomy" id="1117708"/>
    <lineage>
        <taxon>Bacteria</taxon>
        <taxon>Pseudomonadati</taxon>
        <taxon>Bacteroidota</taxon>
        <taxon>Bacteroidia</taxon>
        <taxon>Marinilabiliales</taxon>
        <taxon>Marinifilaceae</taxon>
    </lineage>
</organism>
<feature type="signal peptide" evidence="8">
    <location>
        <begin position="1"/>
        <end position="26"/>
    </location>
</feature>
<keyword evidence="3" id="KW-1134">Transmembrane beta strand</keyword>
<feature type="chain" id="PRO_5019020551" evidence="8">
    <location>
        <begin position="27"/>
        <end position="461"/>
    </location>
</feature>
<sequence length="461" mass="49504">MKQTIKIIIAAVVVLSGMFVTNQAMATDGYFSCGYGTQSKGMGGVGIAWYKNSLINGNPAGLVSLGKQYSISVGLFNPNREYTVTGNPSMMPGTFGLLPGTVKSDSKMFVIPSIGANWMLNDKSSFSIALFGNGGMNTDYPPTTLPDGSKMGTFGSTGSTGVNLMQMFLGVSYSRNIAKNHSFGITGLIAYQMFEAKGLGAFAPFSSAPDKLTDNGMDNATGFGFKLGYMGKLAKGLTLGASYQTMLYMSEFDDYAGLFAEQGDFNIPSTWTIGLAYEINEDWAVMADFKRINYTDVASVSNPMDPMALPPAFLNPGGNPNNPADYTPNPNHVPLGADNGAGFGWEDINILKFGMEYSGIKDWTLRAGYSHTEQPIQSSEVLFNILAPGVIEDHVTFGFSKNIGNSGKAVHVAFCYALPASVKGYNPMDYEFDTNTGMPTGHNQTINLDMNQLEIDIAFTF</sequence>
<dbReference type="GO" id="GO:0009279">
    <property type="term" value="C:cell outer membrane"/>
    <property type="evidence" value="ECO:0007669"/>
    <property type="project" value="UniProtKB-SubCell"/>
</dbReference>
<dbReference type="Proteomes" id="UP000284531">
    <property type="component" value="Unassembled WGS sequence"/>
</dbReference>
<evidence type="ECO:0000256" key="4">
    <source>
        <dbReference type="ARBA" id="ARBA00022692"/>
    </source>
</evidence>
<name>A0A419X3Q3_9BACT</name>
<keyword evidence="5 8" id="KW-0732">Signal</keyword>
<dbReference type="Gene3D" id="2.40.160.60">
    <property type="entry name" value="Outer membrane protein transport protein (OMPP1/FadL/TodX)"/>
    <property type="match status" value="1"/>
</dbReference>
<dbReference type="PANTHER" id="PTHR35093">
    <property type="entry name" value="OUTER MEMBRANE PROTEIN NMB0088-RELATED"/>
    <property type="match status" value="1"/>
</dbReference>
<evidence type="ECO:0000256" key="8">
    <source>
        <dbReference type="SAM" id="SignalP"/>
    </source>
</evidence>
<evidence type="ECO:0000256" key="3">
    <source>
        <dbReference type="ARBA" id="ARBA00022452"/>
    </source>
</evidence>
<dbReference type="SUPFAM" id="SSF56935">
    <property type="entry name" value="Porins"/>
    <property type="match status" value="1"/>
</dbReference>
<protein>
    <submittedName>
        <fullName evidence="9">Long-chain fatty acid transport protein</fullName>
    </submittedName>
</protein>
<evidence type="ECO:0000256" key="6">
    <source>
        <dbReference type="ARBA" id="ARBA00023136"/>
    </source>
</evidence>
<dbReference type="RefSeq" id="WP_120240232.1">
    <property type="nucleotide sequence ID" value="NZ_RAPQ01000009.1"/>
</dbReference>
<keyword evidence="7" id="KW-0998">Cell outer membrane</keyword>
<comment type="similarity">
    <text evidence="2">Belongs to the OmpP1/FadL family.</text>
</comment>
<comment type="caution">
    <text evidence="9">The sequence shown here is derived from an EMBL/GenBank/DDBJ whole genome shotgun (WGS) entry which is preliminary data.</text>
</comment>
<keyword evidence="6" id="KW-0472">Membrane</keyword>
<evidence type="ECO:0000256" key="7">
    <source>
        <dbReference type="ARBA" id="ARBA00023237"/>
    </source>
</evidence>
<dbReference type="AlphaFoldDB" id="A0A419X3Q3"/>
<gene>
    <name evidence="9" type="ORF">BXY64_2443</name>
</gene>
<reference evidence="9 10" key="1">
    <citation type="submission" date="2018-09" db="EMBL/GenBank/DDBJ databases">
        <title>Genomic Encyclopedia of Archaeal and Bacterial Type Strains, Phase II (KMG-II): from individual species to whole genera.</title>
        <authorList>
            <person name="Goeker M."/>
        </authorList>
    </citation>
    <scope>NUCLEOTIDE SEQUENCE [LARGE SCALE GENOMIC DNA]</scope>
    <source>
        <strain evidence="9 10">DSM 21950</strain>
    </source>
</reference>
<comment type="subcellular location">
    <subcellularLocation>
        <location evidence="1">Cell outer membrane</location>
        <topology evidence="1">Multi-pass membrane protein</topology>
    </subcellularLocation>
</comment>
<dbReference type="InterPro" id="IPR005017">
    <property type="entry name" value="OMPP1/FadL/TodX"/>
</dbReference>
<dbReference type="OrthoDB" id="9922at2"/>
<evidence type="ECO:0000313" key="9">
    <source>
        <dbReference type="EMBL" id="RKE02355.1"/>
    </source>
</evidence>
<keyword evidence="10" id="KW-1185">Reference proteome</keyword>
<evidence type="ECO:0000313" key="10">
    <source>
        <dbReference type="Proteomes" id="UP000284531"/>
    </source>
</evidence>
<dbReference type="PANTHER" id="PTHR35093:SF8">
    <property type="entry name" value="OUTER MEMBRANE PROTEIN NMB0088-RELATED"/>
    <property type="match status" value="1"/>
</dbReference>
<evidence type="ECO:0000256" key="2">
    <source>
        <dbReference type="ARBA" id="ARBA00008163"/>
    </source>
</evidence>
<evidence type="ECO:0000256" key="5">
    <source>
        <dbReference type="ARBA" id="ARBA00022729"/>
    </source>
</evidence>